<organism evidence="2 3">
    <name type="scientific">Eumeta variegata</name>
    <name type="common">Bagworm moth</name>
    <name type="synonym">Eumeta japonica</name>
    <dbReference type="NCBI Taxonomy" id="151549"/>
    <lineage>
        <taxon>Eukaryota</taxon>
        <taxon>Metazoa</taxon>
        <taxon>Ecdysozoa</taxon>
        <taxon>Arthropoda</taxon>
        <taxon>Hexapoda</taxon>
        <taxon>Insecta</taxon>
        <taxon>Pterygota</taxon>
        <taxon>Neoptera</taxon>
        <taxon>Endopterygota</taxon>
        <taxon>Lepidoptera</taxon>
        <taxon>Glossata</taxon>
        <taxon>Ditrysia</taxon>
        <taxon>Tineoidea</taxon>
        <taxon>Psychidae</taxon>
        <taxon>Oiketicinae</taxon>
        <taxon>Eumeta</taxon>
    </lineage>
</organism>
<dbReference type="EMBL" id="BGZK01000114">
    <property type="protein sequence ID" value="GBP20009.1"/>
    <property type="molecule type" value="Genomic_DNA"/>
</dbReference>
<comment type="caution">
    <text evidence="2">The sequence shown here is derived from an EMBL/GenBank/DDBJ whole genome shotgun (WGS) entry which is preliminary data.</text>
</comment>
<dbReference type="Proteomes" id="UP000299102">
    <property type="component" value="Unassembled WGS sequence"/>
</dbReference>
<protein>
    <submittedName>
        <fullName evidence="2">Uncharacterized protein</fullName>
    </submittedName>
</protein>
<keyword evidence="3" id="KW-1185">Reference proteome</keyword>
<gene>
    <name evidence="2" type="ORF">EVAR_13775_1</name>
</gene>
<evidence type="ECO:0000313" key="3">
    <source>
        <dbReference type="Proteomes" id="UP000299102"/>
    </source>
</evidence>
<feature type="compositionally biased region" description="Basic and acidic residues" evidence="1">
    <location>
        <begin position="1"/>
        <end position="15"/>
    </location>
</feature>
<sequence length="109" mass="12692">MRELSRNIRRQDKRQSGSSPDTANQDDRDHRANGAFIYTYKMYRRVAYLVVLNRYITTTISTTTMSNTARRVRRRQITALVVDERSKPDSYQSRACASLRLRCIISNTG</sequence>
<evidence type="ECO:0000313" key="2">
    <source>
        <dbReference type="EMBL" id="GBP20009.1"/>
    </source>
</evidence>
<proteinExistence type="predicted"/>
<name>A0A4C1U146_EUMVA</name>
<evidence type="ECO:0000256" key="1">
    <source>
        <dbReference type="SAM" id="MobiDB-lite"/>
    </source>
</evidence>
<dbReference type="AlphaFoldDB" id="A0A4C1U146"/>
<reference evidence="2 3" key="1">
    <citation type="journal article" date="2019" name="Commun. Biol.">
        <title>The bagworm genome reveals a unique fibroin gene that provides high tensile strength.</title>
        <authorList>
            <person name="Kono N."/>
            <person name="Nakamura H."/>
            <person name="Ohtoshi R."/>
            <person name="Tomita M."/>
            <person name="Numata K."/>
            <person name="Arakawa K."/>
        </authorList>
    </citation>
    <scope>NUCLEOTIDE SEQUENCE [LARGE SCALE GENOMIC DNA]</scope>
</reference>
<feature type="region of interest" description="Disordered" evidence="1">
    <location>
        <begin position="1"/>
        <end position="30"/>
    </location>
</feature>
<accession>A0A4C1U146</accession>